<dbReference type="EMBL" id="FOKI01000073">
    <property type="protein sequence ID" value="SFB46171.1"/>
    <property type="molecule type" value="Genomic_DNA"/>
</dbReference>
<evidence type="ECO:0000259" key="2">
    <source>
        <dbReference type="Pfam" id="PF04324"/>
    </source>
</evidence>
<dbReference type="Pfam" id="PF04324">
    <property type="entry name" value="Fer2_BFD"/>
    <property type="match status" value="1"/>
</dbReference>
<dbReference type="SUPFAM" id="SSF51905">
    <property type="entry name" value="FAD/NAD(P)-binding domain"/>
    <property type="match status" value="1"/>
</dbReference>
<organism evidence="3 4">
    <name type="scientific">Clostridium frigidicarnis</name>
    <dbReference type="NCBI Taxonomy" id="84698"/>
    <lineage>
        <taxon>Bacteria</taxon>
        <taxon>Bacillati</taxon>
        <taxon>Bacillota</taxon>
        <taxon>Clostridia</taxon>
        <taxon>Eubacteriales</taxon>
        <taxon>Clostridiaceae</taxon>
        <taxon>Clostridium</taxon>
    </lineage>
</organism>
<dbReference type="InterPro" id="IPR052745">
    <property type="entry name" value="G3P_Oxidase/Oxidoreductase"/>
</dbReference>
<proteinExistence type="predicted"/>
<dbReference type="STRING" id="84698.SAMN04488528_10735"/>
<dbReference type="InterPro" id="IPR006076">
    <property type="entry name" value="FAD-dep_OxRdtase"/>
</dbReference>
<keyword evidence="4" id="KW-1185">Reference proteome</keyword>
<accession>A0A1I1B7E0</accession>
<evidence type="ECO:0000313" key="4">
    <source>
        <dbReference type="Proteomes" id="UP000198619"/>
    </source>
</evidence>
<dbReference type="PANTHER" id="PTHR42720:SF1">
    <property type="entry name" value="GLYCEROL 3-PHOSPHATE OXIDASE"/>
    <property type="match status" value="1"/>
</dbReference>
<feature type="domain" description="BFD-like [2Fe-2S]-binding" evidence="2">
    <location>
        <begin position="381"/>
        <end position="434"/>
    </location>
</feature>
<dbReference type="Gene3D" id="3.30.9.10">
    <property type="entry name" value="D-Amino Acid Oxidase, subunit A, domain 2"/>
    <property type="match status" value="1"/>
</dbReference>
<dbReference type="Gene3D" id="3.50.50.60">
    <property type="entry name" value="FAD/NAD(P)-binding domain"/>
    <property type="match status" value="1"/>
</dbReference>
<name>A0A1I1B7E0_9CLOT</name>
<dbReference type="Pfam" id="PF01266">
    <property type="entry name" value="DAO"/>
    <property type="match status" value="1"/>
</dbReference>
<dbReference type="RefSeq" id="WP_090043270.1">
    <property type="nucleotide sequence ID" value="NZ_FOKI01000073.1"/>
</dbReference>
<protein>
    <submittedName>
        <fullName evidence="3">L-2-hydroxyglutarate oxidase LhgO</fullName>
    </submittedName>
</protein>
<evidence type="ECO:0000313" key="3">
    <source>
        <dbReference type="EMBL" id="SFB46171.1"/>
    </source>
</evidence>
<dbReference type="OrthoDB" id="9794226at2"/>
<dbReference type="CDD" id="cd19946">
    <property type="entry name" value="GlpA-like_Fer2_BFD-like"/>
    <property type="match status" value="1"/>
</dbReference>
<sequence length="464" mass="52386">MDYDVIILGGGLVGCAVAYELSKYNLNIALIEKDYDIADDISFINTAIVQDGLQGTNDLIAKLQIIGNNMLGDLCDKFGVPFNRTGSLIIAEDDDQETKLKEIYNRAIKRGVSGVEFIDENNVKELEPNLKCDIKKAIYSKNTAVICPYDLALAYAEIAFDNGVNFRLEEEVLDIQKSTLGLKVATNKNKFTCKVVVNTTPYETDDIESVVMEKPIDKITYCMMEKDDSRNFNHIVYNAKNKNSSGFHAVPFGNDGVILAVRNEESLELNDVTEYISNFIDNVDISEFSNIFKEDIHKELIMIDDSDFDKRGYIKVTGNNFSEVTVAPAIANMICETITNNLNCTEKKDFIDKRREFYRFKDLSNEERNEIIKIDPRYANIVCLCSLVTEAEIIDSIRRPLGARTVEGVKRRTGVTLGNCQGAYCLSRIISILARETNKKLTDIVKDSKNSKVIRNRVKEFDEM</sequence>
<dbReference type="InterPro" id="IPR007419">
    <property type="entry name" value="BFD-like_2Fe2S-bd_dom"/>
</dbReference>
<dbReference type="Proteomes" id="UP000198619">
    <property type="component" value="Unassembled WGS sequence"/>
</dbReference>
<dbReference type="InterPro" id="IPR036188">
    <property type="entry name" value="FAD/NAD-bd_sf"/>
</dbReference>
<dbReference type="PANTHER" id="PTHR42720">
    <property type="entry name" value="GLYCEROL-3-PHOSPHATE DEHYDROGENASE"/>
    <property type="match status" value="1"/>
</dbReference>
<reference evidence="3 4" key="1">
    <citation type="submission" date="2016-10" db="EMBL/GenBank/DDBJ databases">
        <authorList>
            <person name="de Groot N.N."/>
        </authorList>
    </citation>
    <scope>NUCLEOTIDE SEQUENCE [LARGE SCALE GENOMIC DNA]</scope>
    <source>
        <strain evidence="3 4">DSM 12271</strain>
    </source>
</reference>
<dbReference type="AlphaFoldDB" id="A0A1I1B7E0"/>
<dbReference type="InterPro" id="IPR041854">
    <property type="entry name" value="BFD-like_2Fe2S-bd_dom_sf"/>
</dbReference>
<dbReference type="Gene3D" id="1.10.10.1100">
    <property type="entry name" value="BFD-like [2Fe-2S]-binding domain"/>
    <property type="match status" value="1"/>
</dbReference>
<gene>
    <name evidence="3" type="ORF">SAMN04488528_10735</name>
</gene>
<feature type="domain" description="FAD dependent oxidoreductase" evidence="1">
    <location>
        <begin position="4"/>
        <end position="335"/>
    </location>
</feature>
<evidence type="ECO:0000259" key="1">
    <source>
        <dbReference type="Pfam" id="PF01266"/>
    </source>
</evidence>